<name>A0ABV5S7P9_9ACTN</name>
<feature type="region of interest" description="Disordered" evidence="1">
    <location>
        <begin position="93"/>
        <end position="144"/>
    </location>
</feature>
<reference evidence="3 4" key="1">
    <citation type="submission" date="2024-09" db="EMBL/GenBank/DDBJ databases">
        <authorList>
            <person name="Sun Q."/>
            <person name="Mori K."/>
        </authorList>
    </citation>
    <scope>NUCLEOTIDE SEQUENCE [LARGE SCALE GENOMIC DNA]</scope>
    <source>
        <strain evidence="3 4">JCM 3143</strain>
    </source>
</reference>
<dbReference type="CDD" id="cd11537">
    <property type="entry name" value="NTP-PPase_RS21-C6_like"/>
    <property type="match status" value="1"/>
</dbReference>
<evidence type="ECO:0000256" key="1">
    <source>
        <dbReference type="SAM" id="MobiDB-lite"/>
    </source>
</evidence>
<evidence type="ECO:0000313" key="3">
    <source>
        <dbReference type="EMBL" id="MFB9627705.1"/>
    </source>
</evidence>
<dbReference type="Gene3D" id="1.10.287.1080">
    <property type="entry name" value="MazG-like"/>
    <property type="match status" value="1"/>
</dbReference>
<gene>
    <name evidence="3" type="ORF">ACFFSA_31880</name>
</gene>
<dbReference type="Proteomes" id="UP001589532">
    <property type="component" value="Unassembled WGS sequence"/>
</dbReference>
<sequence length="144" mass="16158">MTTELERLAVRLREFARVRDWEQFHTPKNLAMALAGEVGELVAEFQWLTADESRSPGPDALARMRTELGDVTLYLIRLADVLGVDLVEAAQAKLEENDRRYAADRYRGSAEKAPPFPHDSPPPHDDRPQPDSPPAHDGRPPHDA</sequence>
<dbReference type="Pfam" id="PF03819">
    <property type="entry name" value="MazG"/>
    <property type="match status" value="1"/>
</dbReference>
<feature type="domain" description="NTP pyrophosphohydrolase MazG-like" evidence="2">
    <location>
        <begin position="26"/>
        <end position="100"/>
    </location>
</feature>
<evidence type="ECO:0000259" key="2">
    <source>
        <dbReference type="Pfam" id="PF03819"/>
    </source>
</evidence>
<dbReference type="PANTHER" id="PTHR46523:SF1">
    <property type="entry name" value="DCTP PYROPHOSPHATASE 1"/>
    <property type="match status" value="1"/>
</dbReference>
<evidence type="ECO:0000313" key="4">
    <source>
        <dbReference type="Proteomes" id="UP001589532"/>
    </source>
</evidence>
<accession>A0ABV5S7P9</accession>
<organism evidence="3 4">
    <name type="scientific">Nonomuraea helvata</name>
    <dbReference type="NCBI Taxonomy" id="37484"/>
    <lineage>
        <taxon>Bacteria</taxon>
        <taxon>Bacillati</taxon>
        <taxon>Actinomycetota</taxon>
        <taxon>Actinomycetes</taxon>
        <taxon>Streptosporangiales</taxon>
        <taxon>Streptosporangiaceae</taxon>
        <taxon>Nonomuraea</taxon>
    </lineage>
</organism>
<dbReference type="EMBL" id="JBHMBW010000037">
    <property type="protein sequence ID" value="MFB9627705.1"/>
    <property type="molecule type" value="Genomic_DNA"/>
</dbReference>
<comment type="caution">
    <text evidence="3">The sequence shown here is derived from an EMBL/GenBank/DDBJ whole genome shotgun (WGS) entry which is preliminary data.</text>
</comment>
<dbReference type="RefSeq" id="WP_344987207.1">
    <property type="nucleotide sequence ID" value="NZ_BAAAXV010000001.1"/>
</dbReference>
<feature type="compositionally biased region" description="Basic and acidic residues" evidence="1">
    <location>
        <begin position="121"/>
        <end position="144"/>
    </location>
</feature>
<dbReference type="InterPro" id="IPR052555">
    <property type="entry name" value="dCTP_Pyrophosphatase"/>
</dbReference>
<feature type="compositionally biased region" description="Basic and acidic residues" evidence="1">
    <location>
        <begin position="93"/>
        <end position="110"/>
    </location>
</feature>
<protein>
    <submittedName>
        <fullName evidence="3">Nucleotide pyrophosphohydrolase</fullName>
    </submittedName>
</protein>
<dbReference type="InterPro" id="IPR004518">
    <property type="entry name" value="MazG-like_dom"/>
</dbReference>
<dbReference type="PANTHER" id="PTHR46523">
    <property type="entry name" value="DCTP PYROPHOSPHATASE 1"/>
    <property type="match status" value="1"/>
</dbReference>
<keyword evidence="4" id="KW-1185">Reference proteome</keyword>
<proteinExistence type="predicted"/>
<dbReference type="InterPro" id="IPR025984">
    <property type="entry name" value="DCTPP"/>
</dbReference>
<dbReference type="SUPFAM" id="SSF101386">
    <property type="entry name" value="all-alpha NTP pyrophosphatases"/>
    <property type="match status" value="1"/>
</dbReference>